<sequence length="144" mass="16166">MTSKGIEIGNLNESAKVIPTDKPYILTNMMRFHETAQYAPDFPGKAQLSGREAYLIYKDAFLARAAELGITAVEFVFLGQAHTNLALGPHHGESWDLILLVRFQNFAAFRTVLEDKVYLNEITPHRLAAMQDFRSFAVTELSGF</sequence>
<dbReference type="EMBL" id="KN847522">
    <property type="protein sequence ID" value="KIV93389.1"/>
    <property type="molecule type" value="Genomic_DNA"/>
</dbReference>
<dbReference type="OrthoDB" id="3500395at2759"/>
<dbReference type="HOGENOM" id="CLU_131535_2_0_1"/>
<dbReference type="VEuPathDB" id="FungiDB:PV10_04603"/>
<dbReference type="RefSeq" id="XP_016224964.1">
    <property type="nucleotide sequence ID" value="XM_016369176.1"/>
</dbReference>
<reference evidence="1 2" key="1">
    <citation type="submission" date="2015-01" db="EMBL/GenBank/DDBJ databases">
        <title>The Genome Sequence of Exophiala mesophila CBS40295.</title>
        <authorList>
            <consortium name="The Broad Institute Genomics Platform"/>
            <person name="Cuomo C."/>
            <person name="de Hoog S."/>
            <person name="Gorbushina A."/>
            <person name="Stielow B."/>
            <person name="Teixiera M."/>
            <person name="Abouelleil A."/>
            <person name="Chapman S.B."/>
            <person name="Priest M."/>
            <person name="Young S.K."/>
            <person name="Wortman J."/>
            <person name="Nusbaum C."/>
            <person name="Birren B."/>
        </authorList>
    </citation>
    <scope>NUCLEOTIDE SEQUENCE [LARGE SCALE GENOMIC DNA]</scope>
    <source>
        <strain evidence="1 2">CBS 40295</strain>
    </source>
</reference>
<protein>
    <recommendedName>
        <fullName evidence="3">DUF1330 domain-containing protein</fullName>
    </recommendedName>
</protein>
<keyword evidence="2" id="KW-1185">Reference proteome</keyword>
<evidence type="ECO:0000313" key="2">
    <source>
        <dbReference type="Proteomes" id="UP000054302"/>
    </source>
</evidence>
<dbReference type="EMBL" id="KN847522">
    <property type="protein sequence ID" value="KIV93390.1"/>
    <property type="molecule type" value="Genomic_DNA"/>
</dbReference>
<evidence type="ECO:0000313" key="1">
    <source>
        <dbReference type="EMBL" id="KIV93389.1"/>
    </source>
</evidence>
<dbReference type="OMA" id="ERDAMPW"/>
<gene>
    <name evidence="1" type="ORF">PV10_04603</name>
</gene>
<dbReference type="RefSeq" id="XP_016224963.1">
    <property type="nucleotide sequence ID" value="XM_016369175.1"/>
</dbReference>
<name>A0A0D1ZHS3_EXOME</name>
<proteinExistence type="predicted"/>
<evidence type="ECO:0008006" key="3">
    <source>
        <dbReference type="Google" id="ProtNLM"/>
    </source>
</evidence>
<dbReference type="Proteomes" id="UP000054302">
    <property type="component" value="Unassembled WGS sequence"/>
</dbReference>
<dbReference type="Gene3D" id="3.30.70.100">
    <property type="match status" value="1"/>
</dbReference>
<dbReference type="GeneID" id="27322448"/>
<organism evidence="1 2">
    <name type="scientific">Exophiala mesophila</name>
    <name type="common">Black yeast-like fungus</name>
    <dbReference type="NCBI Taxonomy" id="212818"/>
    <lineage>
        <taxon>Eukaryota</taxon>
        <taxon>Fungi</taxon>
        <taxon>Dikarya</taxon>
        <taxon>Ascomycota</taxon>
        <taxon>Pezizomycotina</taxon>
        <taxon>Eurotiomycetes</taxon>
        <taxon>Chaetothyriomycetidae</taxon>
        <taxon>Chaetothyriales</taxon>
        <taxon>Herpotrichiellaceae</taxon>
        <taxon>Exophiala</taxon>
    </lineage>
</organism>
<accession>A0A0D1ZHS3</accession>
<dbReference type="AlphaFoldDB" id="A0A0D1ZHS3"/>